<dbReference type="GO" id="GO:0003677">
    <property type="term" value="F:DNA binding"/>
    <property type="evidence" value="ECO:0007669"/>
    <property type="project" value="UniProtKB-KW"/>
</dbReference>
<feature type="domain" description="IclR-ED" evidence="7">
    <location>
        <begin position="72"/>
        <end position="254"/>
    </location>
</feature>
<keyword evidence="9" id="KW-1185">Reference proteome</keyword>
<proteinExistence type="predicted"/>
<dbReference type="Proteomes" id="UP000001683">
    <property type="component" value="Chromosome"/>
</dbReference>
<name>B2A2F0_NATTJ</name>
<dbReference type="PROSITE" id="PS51077">
    <property type="entry name" value="HTH_ICLR"/>
    <property type="match status" value="1"/>
</dbReference>
<dbReference type="Pfam" id="PF09339">
    <property type="entry name" value="HTH_IclR"/>
    <property type="match status" value="1"/>
</dbReference>
<protein>
    <recommendedName>
        <fullName evidence="5">Glycerol operon regulatory protein</fullName>
    </recommendedName>
</protein>
<dbReference type="Pfam" id="PF01614">
    <property type="entry name" value="IclR_C"/>
    <property type="match status" value="1"/>
</dbReference>
<evidence type="ECO:0000256" key="1">
    <source>
        <dbReference type="ARBA" id="ARBA00023015"/>
    </source>
</evidence>
<sequence length="254" mass="28692">MSDSESKNIQAIERALDVLLLFLEKKRELGVSEISHSLGYYKSTVHRILSTLSSRGFIYKNPITNKYWLGVKNFSLGMLYQDKFVLKDVAYPYLKKLSEDVNETVNLAILDEIDDPEVIVVEKIQTEHMLTISPPVGSRTPAHCSGVGKVLLAYSDEGVLEQLKQKPLEEFTSNTIADFKELYRILEEVREKGYAIDYEEIEIGLSCLATPIFDQEGHAVAAVSVSGPVNRIYNRFPEIIKQLKLTSAQISKFL</sequence>
<dbReference type="SMART" id="SM00346">
    <property type="entry name" value="HTH_ICLR"/>
    <property type="match status" value="1"/>
</dbReference>
<evidence type="ECO:0000313" key="8">
    <source>
        <dbReference type="EMBL" id="ACB86256.1"/>
    </source>
</evidence>
<dbReference type="Gene3D" id="3.30.450.40">
    <property type="match status" value="1"/>
</dbReference>
<dbReference type="PANTHER" id="PTHR30136">
    <property type="entry name" value="HELIX-TURN-HELIX TRANSCRIPTIONAL REGULATOR, ICLR FAMILY"/>
    <property type="match status" value="1"/>
</dbReference>
<dbReference type="GO" id="GO:0045892">
    <property type="term" value="P:negative regulation of DNA-templated transcription"/>
    <property type="evidence" value="ECO:0007669"/>
    <property type="project" value="TreeGrafter"/>
</dbReference>
<evidence type="ECO:0000259" key="6">
    <source>
        <dbReference type="PROSITE" id="PS51077"/>
    </source>
</evidence>
<accession>B2A2F0</accession>
<gene>
    <name evidence="8" type="ordered locus">Nther_2702</name>
</gene>
<dbReference type="HOGENOM" id="CLU_062618_7_1_9"/>
<organism evidence="8 9">
    <name type="scientific">Natranaerobius thermophilus (strain ATCC BAA-1301 / DSM 18059 / JW/NM-WN-LF)</name>
    <dbReference type="NCBI Taxonomy" id="457570"/>
    <lineage>
        <taxon>Bacteria</taxon>
        <taxon>Bacillati</taxon>
        <taxon>Bacillota</taxon>
        <taxon>Clostridia</taxon>
        <taxon>Natranaerobiales</taxon>
        <taxon>Natranaerobiaceae</taxon>
        <taxon>Natranaerobius</taxon>
    </lineage>
</organism>
<dbReference type="eggNOG" id="COG1414">
    <property type="taxonomic scope" value="Bacteria"/>
</dbReference>
<reference evidence="8 9" key="2">
    <citation type="journal article" date="2011" name="J. Bacteriol.">
        <title>Complete genome sequence of the anaerobic, halophilic alkalithermophile Natranaerobius thermophilus JW/NM-WN-LF.</title>
        <authorList>
            <person name="Zhao B."/>
            <person name="Mesbah N.M."/>
            <person name="Dalin E."/>
            <person name="Goodwin L."/>
            <person name="Nolan M."/>
            <person name="Pitluck S."/>
            <person name="Chertkov O."/>
            <person name="Brettin T.S."/>
            <person name="Han J."/>
            <person name="Larimer F.W."/>
            <person name="Land M.L."/>
            <person name="Hauser L."/>
            <person name="Kyrpides N."/>
            <person name="Wiegel J."/>
        </authorList>
    </citation>
    <scope>NUCLEOTIDE SEQUENCE [LARGE SCALE GENOMIC DNA]</scope>
    <source>
        <strain evidence="9">ATCC BAA-1301 / DSM 18059 / JW/NM-WN-LF</strain>
    </source>
</reference>
<dbReference type="InParanoid" id="B2A2F0"/>
<dbReference type="STRING" id="457570.Nther_2702"/>
<evidence type="ECO:0000259" key="7">
    <source>
        <dbReference type="PROSITE" id="PS51078"/>
    </source>
</evidence>
<dbReference type="FunFam" id="1.10.10.10:FF:000056">
    <property type="entry name" value="IclR family transcriptional regulator"/>
    <property type="match status" value="1"/>
</dbReference>
<feature type="domain" description="HTH iclR-type" evidence="6">
    <location>
        <begin position="9"/>
        <end position="71"/>
    </location>
</feature>
<dbReference type="AlphaFoldDB" id="B2A2F0"/>
<keyword evidence="1" id="KW-0805">Transcription regulation</keyword>
<dbReference type="EMBL" id="CP001034">
    <property type="protein sequence ID" value="ACB86256.1"/>
    <property type="molecule type" value="Genomic_DNA"/>
</dbReference>
<evidence type="ECO:0000256" key="2">
    <source>
        <dbReference type="ARBA" id="ARBA00023125"/>
    </source>
</evidence>
<keyword evidence="3" id="KW-0804">Transcription</keyword>
<comment type="function">
    <text evidence="4">May be an activator protein for the gylABX operon.</text>
</comment>
<dbReference type="InterPro" id="IPR036390">
    <property type="entry name" value="WH_DNA-bd_sf"/>
</dbReference>
<dbReference type="Gene3D" id="1.10.10.10">
    <property type="entry name" value="Winged helix-like DNA-binding domain superfamily/Winged helix DNA-binding domain"/>
    <property type="match status" value="1"/>
</dbReference>
<dbReference type="FunCoup" id="B2A2F0">
    <property type="interactions" value="49"/>
</dbReference>
<keyword evidence="2" id="KW-0238">DNA-binding</keyword>
<dbReference type="SUPFAM" id="SSF55781">
    <property type="entry name" value="GAF domain-like"/>
    <property type="match status" value="1"/>
</dbReference>
<dbReference type="PROSITE" id="PS51078">
    <property type="entry name" value="ICLR_ED"/>
    <property type="match status" value="1"/>
</dbReference>
<reference evidence="8 9" key="1">
    <citation type="submission" date="2008-04" db="EMBL/GenBank/DDBJ databases">
        <title>Complete sequence of chromosome of Natranaerobius thermophilus JW/NM-WN-LF.</title>
        <authorList>
            <consortium name="US DOE Joint Genome Institute"/>
            <person name="Copeland A."/>
            <person name="Lucas S."/>
            <person name="Lapidus A."/>
            <person name="Glavina del Rio T."/>
            <person name="Dalin E."/>
            <person name="Tice H."/>
            <person name="Bruce D."/>
            <person name="Goodwin L."/>
            <person name="Pitluck S."/>
            <person name="Chertkov O."/>
            <person name="Brettin T."/>
            <person name="Detter J.C."/>
            <person name="Han C."/>
            <person name="Kuske C.R."/>
            <person name="Schmutz J."/>
            <person name="Larimer F."/>
            <person name="Land M."/>
            <person name="Hauser L."/>
            <person name="Kyrpides N."/>
            <person name="Lykidis A."/>
            <person name="Mesbah N.M."/>
            <person name="Wiegel J."/>
        </authorList>
    </citation>
    <scope>NUCLEOTIDE SEQUENCE [LARGE SCALE GENOMIC DNA]</scope>
    <source>
        <strain evidence="9">ATCC BAA-1301 / DSM 18059 / JW/NM-WN-LF</strain>
    </source>
</reference>
<evidence type="ECO:0000256" key="3">
    <source>
        <dbReference type="ARBA" id="ARBA00023163"/>
    </source>
</evidence>
<dbReference type="SUPFAM" id="SSF46785">
    <property type="entry name" value="Winged helix' DNA-binding domain"/>
    <property type="match status" value="1"/>
</dbReference>
<dbReference type="PANTHER" id="PTHR30136:SF24">
    <property type="entry name" value="HTH-TYPE TRANSCRIPTIONAL REPRESSOR ALLR"/>
    <property type="match status" value="1"/>
</dbReference>
<evidence type="ECO:0000313" key="9">
    <source>
        <dbReference type="Proteomes" id="UP000001683"/>
    </source>
</evidence>
<dbReference type="GO" id="GO:0003700">
    <property type="term" value="F:DNA-binding transcription factor activity"/>
    <property type="evidence" value="ECO:0007669"/>
    <property type="project" value="TreeGrafter"/>
</dbReference>
<dbReference type="InterPro" id="IPR005471">
    <property type="entry name" value="Tscrpt_reg_IclR_N"/>
</dbReference>
<dbReference type="InterPro" id="IPR050707">
    <property type="entry name" value="HTH_MetabolicPath_Reg"/>
</dbReference>
<dbReference type="OrthoDB" id="9791752at2"/>
<evidence type="ECO:0000256" key="5">
    <source>
        <dbReference type="ARBA" id="ARBA00070406"/>
    </source>
</evidence>
<dbReference type="KEGG" id="nth:Nther_2702"/>
<dbReference type="InterPro" id="IPR014757">
    <property type="entry name" value="Tscrpt_reg_IclR_C"/>
</dbReference>
<dbReference type="InterPro" id="IPR029016">
    <property type="entry name" value="GAF-like_dom_sf"/>
</dbReference>
<dbReference type="RefSeq" id="WP_012449093.1">
    <property type="nucleotide sequence ID" value="NC_010718.1"/>
</dbReference>
<evidence type="ECO:0000256" key="4">
    <source>
        <dbReference type="ARBA" id="ARBA00058938"/>
    </source>
</evidence>
<dbReference type="InterPro" id="IPR036388">
    <property type="entry name" value="WH-like_DNA-bd_sf"/>
</dbReference>